<gene>
    <name evidence="5" type="ORF">SAMN04488502_11238</name>
</gene>
<organism evidence="5 6">
    <name type="scientific">Dendrosporobacter quercicolus</name>
    <dbReference type="NCBI Taxonomy" id="146817"/>
    <lineage>
        <taxon>Bacteria</taxon>
        <taxon>Bacillati</taxon>
        <taxon>Bacillota</taxon>
        <taxon>Negativicutes</taxon>
        <taxon>Selenomonadales</taxon>
        <taxon>Sporomusaceae</taxon>
        <taxon>Dendrosporobacter</taxon>
    </lineage>
</organism>
<dbReference type="GO" id="GO:0006355">
    <property type="term" value="P:regulation of DNA-templated transcription"/>
    <property type="evidence" value="ECO:0007669"/>
    <property type="project" value="InterPro"/>
</dbReference>
<sequence>MDSLGNNVWMVITDIIYKIHGVSSIDKMRSILLKQLQWVIPFDRATSYLASNGQDLSLCSPVTLNFPAEYVQQYLKYYHKYDYSRGIKLSANNIVYLDSDICDKKVWLKSTYYEQICKPNAIHHIIHINIAYDNTFLGILSLYRNEASTNFSYRDTFILNQLKDHLALRLYHAYHSLDKRQNTLSVFDCSVKYQLTAREERVLGLMAKGLTTEEMCGALSISPNTLKKHIMNIYKKLGIKNRVQLLKMVHD</sequence>
<evidence type="ECO:0000313" key="6">
    <source>
        <dbReference type="Proteomes" id="UP000214880"/>
    </source>
</evidence>
<dbReference type="Proteomes" id="UP000214880">
    <property type="component" value="Unassembled WGS sequence"/>
</dbReference>
<dbReference type="SUPFAM" id="SSF46894">
    <property type="entry name" value="C-terminal effector domain of the bipartite response regulators"/>
    <property type="match status" value="1"/>
</dbReference>
<accession>A0A1G9YST2</accession>
<name>A0A1G9YST2_9FIRM</name>
<evidence type="ECO:0000256" key="2">
    <source>
        <dbReference type="ARBA" id="ARBA00023125"/>
    </source>
</evidence>
<evidence type="ECO:0000256" key="3">
    <source>
        <dbReference type="ARBA" id="ARBA00023163"/>
    </source>
</evidence>
<keyword evidence="1" id="KW-0805">Transcription regulation</keyword>
<keyword evidence="3" id="KW-0804">Transcription</keyword>
<dbReference type="InterPro" id="IPR029016">
    <property type="entry name" value="GAF-like_dom_sf"/>
</dbReference>
<dbReference type="EMBL" id="FNHB01000012">
    <property type="protein sequence ID" value="SDN11483.1"/>
    <property type="molecule type" value="Genomic_DNA"/>
</dbReference>
<dbReference type="PROSITE" id="PS50043">
    <property type="entry name" value="HTH_LUXR_2"/>
    <property type="match status" value="1"/>
</dbReference>
<dbReference type="GO" id="GO:0003677">
    <property type="term" value="F:DNA binding"/>
    <property type="evidence" value="ECO:0007669"/>
    <property type="project" value="UniProtKB-KW"/>
</dbReference>
<dbReference type="STRING" id="146817.SAMN04488502_11238"/>
<reference evidence="5 6" key="1">
    <citation type="submission" date="2016-10" db="EMBL/GenBank/DDBJ databases">
        <authorList>
            <person name="de Groot N.N."/>
        </authorList>
    </citation>
    <scope>NUCLEOTIDE SEQUENCE [LARGE SCALE GENOMIC DNA]</scope>
    <source>
        <strain evidence="5 6">DSM 1736</strain>
    </source>
</reference>
<protein>
    <submittedName>
        <fullName evidence="5">Regulatory protein, luxR family</fullName>
    </submittedName>
</protein>
<evidence type="ECO:0000259" key="4">
    <source>
        <dbReference type="PROSITE" id="PS50043"/>
    </source>
</evidence>
<keyword evidence="2" id="KW-0238">DNA-binding</keyword>
<evidence type="ECO:0000256" key="1">
    <source>
        <dbReference type="ARBA" id="ARBA00023015"/>
    </source>
</evidence>
<dbReference type="PANTHER" id="PTHR44688">
    <property type="entry name" value="DNA-BINDING TRANSCRIPTIONAL ACTIVATOR DEVR_DOSR"/>
    <property type="match status" value="1"/>
</dbReference>
<proteinExistence type="predicted"/>
<dbReference type="Gene3D" id="3.30.450.40">
    <property type="match status" value="1"/>
</dbReference>
<keyword evidence="6" id="KW-1185">Reference proteome</keyword>
<dbReference type="SMART" id="SM00421">
    <property type="entry name" value="HTH_LUXR"/>
    <property type="match status" value="1"/>
</dbReference>
<feature type="domain" description="HTH luxR-type" evidence="4">
    <location>
        <begin position="188"/>
        <end position="251"/>
    </location>
</feature>
<evidence type="ECO:0000313" key="5">
    <source>
        <dbReference type="EMBL" id="SDN11483.1"/>
    </source>
</evidence>
<dbReference type="InterPro" id="IPR016032">
    <property type="entry name" value="Sig_transdc_resp-reg_C-effctor"/>
</dbReference>
<dbReference type="InterPro" id="IPR000792">
    <property type="entry name" value="Tscrpt_reg_LuxR_C"/>
</dbReference>
<dbReference type="CDD" id="cd06170">
    <property type="entry name" value="LuxR_C_like"/>
    <property type="match status" value="1"/>
</dbReference>
<dbReference type="Pfam" id="PF00196">
    <property type="entry name" value="GerE"/>
    <property type="match status" value="1"/>
</dbReference>
<dbReference type="PRINTS" id="PR00038">
    <property type="entry name" value="HTHLUXR"/>
</dbReference>
<dbReference type="InterPro" id="IPR036388">
    <property type="entry name" value="WH-like_DNA-bd_sf"/>
</dbReference>
<dbReference type="Gene3D" id="1.10.10.10">
    <property type="entry name" value="Winged helix-like DNA-binding domain superfamily/Winged helix DNA-binding domain"/>
    <property type="match status" value="1"/>
</dbReference>
<dbReference type="AlphaFoldDB" id="A0A1G9YST2"/>
<dbReference type="SUPFAM" id="SSF55781">
    <property type="entry name" value="GAF domain-like"/>
    <property type="match status" value="1"/>
</dbReference>
<dbReference type="PANTHER" id="PTHR44688:SF16">
    <property type="entry name" value="DNA-BINDING TRANSCRIPTIONAL ACTIVATOR DEVR_DOSR"/>
    <property type="match status" value="1"/>
</dbReference>